<reference evidence="4" key="2">
    <citation type="journal article" date="2020" name="Environ. Microbiol.">
        <title>The novel and transferable erm(51) gene confers Macrolides, Lincosamides, and Streptogramins B (MLSB) resistance to clonal Rhodococcus equi in the environment.</title>
        <authorList>
            <person name="Huber L."/>
            <person name="Giguere S."/>
            <person name="Slovis N.M."/>
            <person name="Alvarez-Narvaez S."/>
            <person name="Hart K.A."/>
            <person name="Greiter M."/>
            <person name="Morris E.R.A."/>
            <person name="Cohen N.D."/>
        </authorList>
    </citation>
    <scope>NUCLEOTIDE SEQUENCE</scope>
    <source>
        <strain evidence="4">Lh_116_1</strain>
        <strain evidence="5">Lh_16_1</strain>
    </source>
</reference>
<evidence type="ECO:0000313" key="2">
    <source>
        <dbReference type="EMBL" id="MBM4565103.1"/>
    </source>
</evidence>
<feature type="transmembrane region" description="Helical" evidence="1">
    <location>
        <begin position="150"/>
        <end position="172"/>
    </location>
</feature>
<feature type="transmembrane region" description="Helical" evidence="1">
    <location>
        <begin position="71"/>
        <end position="94"/>
    </location>
</feature>
<dbReference type="EMBL" id="WUXD01000002">
    <property type="protein sequence ID" value="MBM4627247.1"/>
    <property type="molecule type" value="Genomic_DNA"/>
</dbReference>
<dbReference type="RefSeq" id="WP_022593638.1">
    <property type="nucleotide sequence ID" value="NZ_AP024189.1"/>
</dbReference>
<evidence type="ECO:0000256" key="1">
    <source>
        <dbReference type="SAM" id="Phobius"/>
    </source>
</evidence>
<comment type="caution">
    <text evidence="2">The sequence shown here is derived from an EMBL/GenBank/DDBJ whole genome shotgun (WGS) entry which is preliminary data.</text>
</comment>
<keyword evidence="1" id="KW-0472">Membrane</keyword>
<accession>A0A9Q2Y0D2</accession>
<evidence type="ECO:0000313" key="4">
    <source>
        <dbReference type="EMBL" id="NKT80074.1"/>
    </source>
</evidence>
<dbReference type="Proteomes" id="UP000608063">
    <property type="component" value="Unassembled WGS sequence"/>
</dbReference>
<keyword evidence="1" id="KW-1133">Transmembrane helix</keyword>
<evidence type="ECO:0000313" key="5">
    <source>
        <dbReference type="EMBL" id="NKW41709.1"/>
    </source>
</evidence>
<dbReference type="Proteomes" id="UP000603463">
    <property type="component" value="Unassembled WGS sequence"/>
</dbReference>
<keyword evidence="1" id="KW-0812">Transmembrane</keyword>
<protein>
    <submittedName>
        <fullName evidence="2">Uncharacterized protein</fullName>
    </submittedName>
</protein>
<dbReference type="Proteomes" id="UP000808906">
    <property type="component" value="Unassembled WGS sequence"/>
</dbReference>
<dbReference type="EMBL" id="WUXR01000002">
    <property type="protein sequence ID" value="MBM4565103.1"/>
    <property type="molecule type" value="Genomic_DNA"/>
</dbReference>
<gene>
    <name evidence="2" type="ORF">GS441_06545</name>
    <name evidence="3" type="ORF">GS453_10200</name>
    <name evidence="4" type="ORF">GS882_18465</name>
    <name evidence="5" type="ORF">GS947_08775</name>
</gene>
<organism evidence="2 6">
    <name type="scientific">Rhodococcus hoagii</name>
    <name type="common">Corynebacterium equii</name>
    <dbReference type="NCBI Taxonomy" id="43767"/>
    <lineage>
        <taxon>Bacteria</taxon>
        <taxon>Bacillati</taxon>
        <taxon>Actinomycetota</taxon>
        <taxon>Actinomycetes</taxon>
        <taxon>Mycobacteriales</taxon>
        <taxon>Nocardiaceae</taxon>
        <taxon>Prescottella</taxon>
    </lineage>
</organism>
<reference evidence="2" key="1">
    <citation type="submission" date="2019-11" db="EMBL/GenBank/DDBJ databases">
        <title>Spread of Macrolides and rifampicin resistant Rhodococcus equi in clinical isolates in the USA.</title>
        <authorList>
            <person name="Alvarez-Narvaez S."/>
            <person name="Huber L."/>
            <person name="Cohen N.D."/>
            <person name="Slovis N."/>
            <person name="Greiter M."/>
            <person name="Giguere S."/>
            <person name="Hart K."/>
        </authorList>
    </citation>
    <scope>NUCLEOTIDE SEQUENCE</scope>
    <source>
        <strain evidence="2">Lh_17</strain>
        <strain evidence="3">Lh_38</strain>
    </source>
</reference>
<evidence type="ECO:0000313" key="6">
    <source>
        <dbReference type="Proteomes" id="UP000808906"/>
    </source>
</evidence>
<feature type="transmembrane region" description="Helical" evidence="1">
    <location>
        <begin position="106"/>
        <end position="130"/>
    </location>
</feature>
<name>A0A9Q2Y0D2_RHOHA</name>
<dbReference type="AlphaFoldDB" id="A0A9Q2Y0D2"/>
<dbReference type="EMBL" id="WVDC01000003">
    <property type="protein sequence ID" value="NKW41709.1"/>
    <property type="molecule type" value="Genomic_DNA"/>
</dbReference>
<dbReference type="EMBL" id="WVBC01000032">
    <property type="protein sequence ID" value="NKT80074.1"/>
    <property type="molecule type" value="Genomic_DNA"/>
</dbReference>
<evidence type="ECO:0000313" key="3">
    <source>
        <dbReference type="EMBL" id="MBM4627247.1"/>
    </source>
</evidence>
<sequence>MSAVEISELSPAGEPAAAGHRPRTWAYVGVVAGLAGVIGIQASGFIDAAYAEGVAGDAVAIANRLADQRTAVVVMHVSLMIAALLMLVFAAGLARRLSDRLPEGTLLPAVAGGGLVLTSAACLLGTGFTTELIFGLGHLDEVVPEYAVVGAHWMGTIPWLWAGVGVSALAVASGMLRHGAGPRWIGWTSLVLGGLTALFGVSPLQYMAGFTGPVWVLVVAIGFAFGDRVRG</sequence>
<feature type="transmembrane region" description="Helical" evidence="1">
    <location>
        <begin position="207"/>
        <end position="226"/>
    </location>
</feature>
<proteinExistence type="predicted"/>
<dbReference type="Proteomes" id="UP000738270">
    <property type="component" value="Unassembled WGS sequence"/>
</dbReference>
<feature type="transmembrane region" description="Helical" evidence="1">
    <location>
        <begin position="25"/>
        <end position="51"/>
    </location>
</feature>
<feature type="transmembrane region" description="Helical" evidence="1">
    <location>
        <begin position="184"/>
        <end position="201"/>
    </location>
</feature>